<proteinExistence type="predicted"/>
<dbReference type="GO" id="GO:0005737">
    <property type="term" value="C:cytoplasm"/>
    <property type="evidence" value="ECO:0007669"/>
    <property type="project" value="TreeGrafter"/>
</dbReference>
<gene>
    <name evidence="2" type="ORF">FO059_16325</name>
</gene>
<dbReference type="KEGG" id="toy:FO059_16325"/>
<dbReference type="AlphaFoldDB" id="A0A516X7E8"/>
<dbReference type="RefSeq" id="WP_143910006.1">
    <property type="nucleotide sequence ID" value="NZ_CP041765.1"/>
</dbReference>
<dbReference type="InterPro" id="IPR036291">
    <property type="entry name" value="NAD(P)-bd_dom_sf"/>
</dbReference>
<organism evidence="2 3">
    <name type="scientific">Tomitella fengzijianii</name>
    <dbReference type="NCBI Taxonomy" id="2597660"/>
    <lineage>
        <taxon>Bacteria</taxon>
        <taxon>Bacillati</taxon>
        <taxon>Actinomycetota</taxon>
        <taxon>Actinomycetes</taxon>
        <taxon>Mycobacteriales</taxon>
        <taxon>Tomitella</taxon>
    </lineage>
</organism>
<accession>A0A516X7E8</accession>
<evidence type="ECO:0000259" key="1">
    <source>
        <dbReference type="Pfam" id="PF01370"/>
    </source>
</evidence>
<keyword evidence="3" id="KW-1185">Reference proteome</keyword>
<dbReference type="GO" id="GO:0004029">
    <property type="term" value="F:aldehyde dehydrogenase (NAD+) activity"/>
    <property type="evidence" value="ECO:0007669"/>
    <property type="project" value="TreeGrafter"/>
</dbReference>
<dbReference type="Proteomes" id="UP000317344">
    <property type="component" value="Chromosome"/>
</dbReference>
<evidence type="ECO:0000313" key="2">
    <source>
        <dbReference type="EMBL" id="QDQ98601.1"/>
    </source>
</evidence>
<protein>
    <submittedName>
        <fullName evidence="2">NAD-dependent epimerase/dehydratase family protein</fullName>
    </submittedName>
</protein>
<sequence>MKVAVTGAAGFIGTNLVELLVQQGNEVVAIDRVESEHWPETGVSWVRGDVLDPASMESALEGAEVVYHLVAMITLKQNDEIAWRLNTEGVRNVAEAALKTGVRRMVHCSSVHSFDQYDCGGHLDEQSKRSVGEDIPVYDRSKWAGEQELQKVIAKGLDAVVCNPTGVFGPKDFGSQGAKLSRINDMLRDSARGRVPAVITGGFDFVDVRDVAQGLTLAAEKGATGENYLLTGHDQEMFAMFKLAARVTGRRGPLLAFPLKIIEKILPVAEPITAKFGSDVVSRAAMGALISHPKVDGAKAASELGYAPRPADQTVRELVTFLIDSKQLGA</sequence>
<dbReference type="InterPro" id="IPR051783">
    <property type="entry name" value="NAD(P)-dependent_oxidoreduct"/>
</dbReference>
<name>A0A516X7E8_9ACTN</name>
<feature type="domain" description="NAD-dependent epimerase/dehydratase" evidence="1">
    <location>
        <begin position="3"/>
        <end position="228"/>
    </location>
</feature>
<reference evidence="2 3" key="2">
    <citation type="submission" date="2019-07" db="EMBL/GenBank/DDBJ databases">
        <authorList>
            <person name="Huang Y."/>
        </authorList>
    </citation>
    <scope>NUCLEOTIDE SEQUENCE [LARGE SCALE GENOMIC DNA]</scope>
    <source>
        <strain evidence="2 3">HY188</strain>
    </source>
</reference>
<dbReference type="Pfam" id="PF01370">
    <property type="entry name" value="Epimerase"/>
    <property type="match status" value="1"/>
</dbReference>
<dbReference type="Gene3D" id="3.40.50.720">
    <property type="entry name" value="NAD(P)-binding Rossmann-like Domain"/>
    <property type="match status" value="1"/>
</dbReference>
<evidence type="ECO:0000313" key="3">
    <source>
        <dbReference type="Proteomes" id="UP000317344"/>
    </source>
</evidence>
<dbReference type="PANTHER" id="PTHR48079">
    <property type="entry name" value="PROTEIN YEEZ"/>
    <property type="match status" value="1"/>
</dbReference>
<dbReference type="EMBL" id="CP041765">
    <property type="protein sequence ID" value="QDQ98601.1"/>
    <property type="molecule type" value="Genomic_DNA"/>
</dbReference>
<dbReference type="OrthoDB" id="9801785at2"/>
<dbReference type="InterPro" id="IPR001509">
    <property type="entry name" value="Epimerase_deHydtase"/>
</dbReference>
<dbReference type="SUPFAM" id="SSF51735">
    <property type="entry name" value="NAD(P)-binding Rossmann-fold domains"/>
    <property type="match status" value="1"/>
</dbReference>
<reference evidence="2 3" key="1">
    <citation type="submission" date="2019-07" db="EMBL/GenBank/DDBJ databases">
        <title>Tomitella cavernea sp. nov., an actinomycete isolated from soil.</title>
        <authorList>
            <person name="Cheng J."/>
        </authorList>
    </citation>
    <scope>NUCLEOTIDE SEQUENCE [LARGE SCALE GENOMIC DNA]</scope>
    <source>
        <strain evidence="2 3">HY188</strain>
    </source>
</reference>
<dbReference type="PANTHER" id="PTHR48079:SF6">
    <property type="entry name" value="NAD(P)-BINDING DOMAIN-CONTAINING PROTEIN-RELATED"/>
    <property type="match status" value="1"/>
</dbReference>